<name>A0A2V1GVI8_9GAMM</name>
<proteinExistence type="predicted"/>
<reference evidence="1 2" key="1">
    <citation type="submission" date="2018-04" db="EMBL/GenBank/DDBJ databases">
        <title>Thalassorhabdus spongiae gen. nov., sp. nov., isolated from a marine sponge in South-West Iceland.</title>
        <authorList>
            <person name="Knobloch S."/>
            <person name="Daussin A."/>
            <person name="Johannsson R."/>
            <person name="Marteinsson V.T."/>
        </authorList>
    </citation>
    <scope>NUCLEOTIDE SEQUENCE [LARGE SCALE GENOMIC DNA]</scope>
    <source>
        <strain evidence="1 2">Hp12</strain>
    </source>
</reference>
<gene>
    <name evidence="1" type="ORF">DC094_12005</name>
</gene>
<comment type="caution">
    <text evidence="1">The sequence shown here is derived from an EMBL/GenBank/DDBJ whole genome shotgun (WGS) entry which is preliminary data.</text>
</comment>
<protein>
    <submittedName>
        <fullName evidence="1">Uncharacterized protein</fullName>
    </submittedName>
</protein>
<dbReference type="AlphaFoldDB" id="A0A2V1GVI8"/>
<evidence type="ECO:0000313" key="1">
    <source>
        <dbReference type="EMBL" id="PVZ68963.1"/>
    </source>
</evidence>
<dbReference type="EMBL" id="QDDL01000004">
    <property type="protein sequence ID" value="PVZ68963.1"/>
    <property type="molecule type" value="Genomic_DNA"/>
</dbReference>
<organism evidence="1 2">
    <name type="scientific">Pelagibaculum spongiae</name>
    <dbReference type="NCBI Taxonomy" id="2080658"/>
    <lineage>
        <taxon>Bacteria</taxon>
        <taxon>Pseudomonadati</taxon>
        <taxon>Pseudomonadota</taxon>
        <taxon>Gammaproteobacteria</taxon>
        <taxon>Oceanospirillales</taxon>
        <taxon>Pelagibaculum</taxon>
    </lineage>
</organism>
<dbReference type="Proteomes" id="UP000244906">
    <property type="component" value="Unassembled WGS sequence"/>
</dbReference>
<accession>A0A2V1GVI8</accession>
<keyword evidence="2" id="KW-1185">Reference proteome</keyword>
<sequence length="76" mass="9018">MFALDCFLILVLRLFVVICRICAAHHNSRNIHFPNWAVHYLTNAAWLHLHLSLIDFDDEFCIPIDGAQRWLLWLFP</sequence>
<evidence type="ECO:0000313" key="2">
    <source>
        <dbReference type="Proteomes" id="UP000244906"/>
    </source>
</evidence>